<evidence type="ECO:0000256" key="1">
    <source>
        <dbReference type="SAM" id="MobiDB-lite"/>
    </source>
</evidence>
<accession>A0A2U3E726</accession>
<feature type="region of interest" description="Disordered" evidence="1">
    <location>
        <begin position="378"/>
        <end position="465"/>
    </location>
</feature>
<feature type="region of interest" description="Disordered" evidence="1">
    <location>
        <begin position="559"/>
        <end position="683"/>
    </location>
</feature>
<feature type="compositionally biased region" description="Pro residues" evidence="1">
    <location>
        <begin position="761"/>
        <end position="775"/>
    </location>
</feature>
<feature type="compositionally biased region" description="Low complexity" evidence="1">
    <location>
        <begin position="782"/>
        <end position="804"/>
    </location>
</feature>
<evidence type="ECO:0000313" key="3">
    <source>
        <dbReference type="Proteomes" id="UP000245956"/>
    </source>
</evidence>
<feature type="compositionally biased region" description="Basic and acidic residues" evidence="1">
    <location>
        <begin position="417"/>
        <end position="429"/>
    </location>
</feature>
<feature type="compositionally biased region" description="Low complexity" evidence="1">
    <location>
        <begin position="621"/>
        <end position="630"/>
    </location>
</feature>
<organism evidence="2 3">
    <name type="scientific">Purpureocillium lilacinum</name>
    <name type="common">Paecilomyces lilacinus</name>
    <dbReference type="NCBI Taxonomy" id="33203"/>
    <lineage>
        <taxon>Eukaryota</taxon>
        <taxon>Fungi</taxon>
        <taxon>Dikarya</taxon>
        <taxon>Ascomycota</taxon>
        <taxon>Pezizomycotina</taxon>
        <taxon>Sordariomycetes</taxon>
        <taxon>Hypocreomycetidae</taxon>
        <taxon>Hypocreales</taxon>
        <taxon>Ophiocordycipitaceae</taxon>
        <taxon>Purpureocillium</taxon>
    </lineage>
</organism>
<feature type="region of interest" description="Disordered" evidence="1">
    <location>
        <begin position="719"/>
        <end position="745"/>
    </location>
</feature>
<dbReference type="EMBL" id="LCWV01000009">
    <property type="protein sequence ID" value="PWI70303.1"/>
    <property type="molecule type" value="Genomic_DNA"/>
</dbReference>
<feature type="region of interest" description="Disordered" evidence="1">
    <location>
        <begin position="178"/>
        <end position="214"/>
    </location>
</feature>
<protein>
    <submittedName>
        <fullName evidence="2">Peptidase family M20/M25/M40 protein</fullName>
    </submittedName>
</protein>
<feature type="compositionally biased region" description="Pro residues" evidence="1">
    <location>
        <begin position="805"/>
        <end position="819"/>
    </location>
</feature>
<dbReference type="Proteomes" id="UP000245956">
    <property type="component" value="Unassembled WGS sequence"/>
</dbReference>
<feature type="region of interest" description="Disordered" evidence="1">
    <location>
        <begin position="870"/>
        <end position="951"/>
    </location>
</feature>
<feature type="compositionally biased region" description="Polar residues" evidence="1">
    <location>
        <begin position="406"/>
        <end position="416"/>
    </location>
</feature>
<feature type="region of interest" description="Disordered" evidence="1">
    <location>
        <begin position="334"/>
        <end position="359"/>
    </location>
</feature>
<dbReference type="AlphaFoldDB" id="A0A2U3E726"/>
<evidence type="ECO:0000313" key="2">
    <source>
        <dbReference type="EMBL" id="PWI70303.1"/>
    </source>
</evidence>
<feature type="region of interest" description="Disordered" evidence="1">
    <location>
        <begin position="51"/>
        <end position="71"/>
    </location>
</feature>
<feature type="compositionally biased region" description="Polar residues" evidence="1">
    <location>
        <begin position="430"/>
        <end position="450"/>
    </location>
</feature>
<reference evidence="2 3" key="1">
    <citation type="journal article" date="2016" name="Front. Microbiol.">
        <title>Genome and transcriptome sequences reveal the specific parasitism of the nematophagous Purpureocillium lilacinum 36-1.</title>
        <authorList>
            <person name="Xie J."/>
            <person name="Li S."/>
            <person name="Mo C."/>
            <person name="Xiao X."/>
            <person name="Peng D."/>
            <person name="Wang G."/>
            <person name="Xiao Y."/>
        </authorList>
    </citation>
    <scope>NUCLEOTIDE SEQUENCE [LARGE SCALE GENOMIC DNA]</scope>
    <source>
        <strain evidence="2 3">36-1</strain>
    </source>
</reference>
<sequence>MADDDMLDSPISQTFSARFDQLAIEEESQLFARNAKTSRRESRLGLRGIFGRSKMPKENDSLPHTIHGPRTPAARMSLAGLSHWPRAHKSEGALLSAPSWQQLPATPETPQEDLSVHDDAVSARKRRIRPRTPKQPRDAPAHWSMPPLFKAFPQAVRHVTLPATSLSADAILRFSEKKAGVSSPQDPTAPVQDAEQDTQEADKDKKKPRRNASVSAENLEWTTKIYILVTSGYLLQYAGDGHFDRLPEKVLRLGPSSAAFATDAIPGRHWVVHVSSTAQADGTPTPDSRSLFSKLPFRVDKRSTSNLLMVFEGADVMEAWISTLRGEIEKLGGKKNLSETGKPKTAEATQHLREQPSQRTLVVRDLSRFGSNRLSRAVHDADRLTRGGETSPRLTNPDMGRDQSIDDVSTTNSTVSQDERQLDSLRESSQRLSYISSGQRTIVTSAGSSPEPSPIRDSFQSHAEDRPMHPIDQCEAVARLRPNASDISIRRQSMQVANPFVAPNLVLHGSIRCPPGSNAPVSCGDGLTSPVGARPTPNFSVPHSSNRRFSYARTYLTEADDSPCETPGLTHFRSARARPPTALRESRPLSMVMDQPSPREAPPERPTTSQRPNQVTSPVKRSSQQRLRSMSRGKEGPYLESVPRRRSSIVHDMGEERRGYAAESHRRISEVGVRRTDDTSVPRTSKVLPLSRYHESFARPLSPPQVTPEDDARKYRSSFLDVGGTRSRSVEPSRAAKRTSLNSIMSDRSYEYHQSLMAEPPQAPPPRGPLPPVPPQTDDESMANSSKAKSSAFNRRRSLPQLAGGPPPAPPPTRALPPIPQKVQHEHVHGMKRLCGGEKGFLWLKCEGDAVNVTARQWKSLGQPSVKQAYCGGPRAGPGAPSTSGNQDRGDVGTGLGGEGRERGRVSGAGRGAPAPDGPGGGVVNAAMELTVVDDDNDSGTMTPPLLGVGP</sequence>
<feature type="compositionally biased region" description="Basic and acidic residues" evidence="1">
    <location>
        <begin position="652"/>
        <end position="680"/>
    </location>
</feature>
<name>A0A2U3E726_PURLI</name>
<gene>
    <name evidence="2" type="ORF">PCL_12702</name>
</gene>
<feature type="compositionally biased region" description="Basic residues" evidence="1">
    <location>
        <begin position="123"/>
        <end position="134"/>
    </location>
</feature>
<comment type="caution">
    <text evidence="2">The sequence shown here is derived from an EMBL/GenBank/DDBJ whole genome shotgun (WGS) entry which is preliminary data.</text>
</comment>
<feature type="region of interest" description="Disordered" evidence="1">
    <location>
        <begin position="757"/>
        <end position="819"/>
    </location>
</feature>
<feature type="compositionally biased region" description="Polar residues" evidence="1">
    <location>
        <begin position="606"/>
        <end position="620"/>
    </location>
</feature>
<feature type="region of interest" description="Disordered" evidence="1">
    <location>
        <begin position="103"/>
        <end position="145"/>
    </location>
</feature>
<feature type="compositionally biased region" description="Low complexity" evidence="1">
    <location>
        <begin position="906"/>
        <end position="915"/>
    </location>
</feature>
<proteinExistence type="predicted"/>
<feature type="compositionally biased region" description="Basic and acidic residues" evidence="1">
    <location>
        <begin position="341"/>
        <end position="356"/>
    </location>
</feature>